<feature type="non-terminal residue" evidence="2">
    <location>
        <position position="71"/>
    </location>
</feature>
<protein>
    <submittedName>
        <fullName evidence="2">Uncharacterized protein</fullName>
    </submittedName>
</protein>
<gene>
    <name evidence="2" type="ORF">H9830_10015</name>
</gene>
<evidence type="ECO:0000313" key="2">
    <source>
        <dbReference type="EMBL" id="HIY66598.1"/>
    </source>
</evidence>
<name>A0A9D1YWI8_9MICO</name>
<dbReference type="AlphaFoldDB" id="A0A9D1YWI8"/>
<dbReference type="Proteomes" id="UP000824005">
    <property type="component" value="Unassembled WGS sequence"/>
</dbReference>
<reference evidence="2" key="2">
    <citation type="submission" date="2021-04" db="EMBL/GenBank/DDBJ databases">
        <authorList>
            <person name="Gilroy R."/>
        </authorList>
    </citation>
    <scope>NUCLEOTIDE SEQUENCE</scope>
    <source>
        <strain evidence="2">ChiGjej1B1-98</strain>
    </source>
</reference>
<accession>A0A9D1YWI8</accession>
<proteinExistence type="predicted"/>
<organism evidence="2 3">
    <name type="scientific">Candidatus Agrococcus pullicola</name>
    <dbReference type="NCBI Taxonomy" id="2838429"/>
    <lineage>
        <taxon>Bacteria</taxon>
        <taxon>Bacillati</taxon>
        <taxon>Actinomycetota</taxon>
        <taxon>Actinomycetes</taxon>
        <taxon>Micrococcales</taxon>
        <taxon>Microbacteriaceae</taxon>
        <taxon>Agrococcus</taxon>
    </lineage>
</organism>
<dbReference type="EMBL" id="DXDC01000306">
    <property type="protein sequence ID" value="HIY66598.1"/>
    <property type="molecule type" value="Genomic_DNA"/>
</dbReference>
<evidence type="ECO:0000256" key="1">
    <source>
        <dbReference type="SAM" id="MobiDB-lite"/>
    </source>
</evidence>
<comment type="caution">
    <text evidence="2">The sequence shown here is derived from an EMBL/GenBank/DDBJ whole genome shotgun (WGS) entry which is preliminary data.</text>
</comment>
<reference evidence="2" key="1">
    <citation type="journal article" date="2021" name="PeerJ">
        <title>Extensive microbial diversity within the chicken gut microbiome revealed by metagenomics and culture.</title>
        <authorList>
            <person name="Gilroy R."/>
            <person name="Ravi A."/>
            <person name="Getino M."/>
            <person name="Pursley I."/>
            <person name="Horton D.L."/>
            <person name="Alikhan N.F."/>
            <person name="Baker D."/>
            <person name="Gharbi K."/>
            <person name="Hall N."/>
            <person name="Watson M."/>
            <person name="Adriaenssens E.M."/>
            <person name="Foster-Nyarko E."/>
            <person name="Jarju S."/>
            <person name="Secka A."/>
            <person name="Antonio M."/>
            <person name="Oren A."/>
            <person name="Chaudhuri R.R."/>
            <person name="La Ragione R."/>
            <person name="Hildebrand F."/>
            <person name="Pallen M.J."/>
        </authorList>
    </citation>
    <scope>NUCLEOTIDE SEQUENCE</scope>
    <source>
        <strain evidence="2">ChiGjej1B1-98</strain>
    </source>
</reference>
<sequence length="71" mass="7277">MTTIDETSSSSSGSDASDDDRGVDATITREETLAGILQASALSLAAARAVMETASRTAFTFFADADAAERA</sequence>
<feature type="region of interest" description="Disordered" evidence="1">
    <location>
        <begin position="1"/>
        <end position="25"/>
    </location>
</feature>
<evidence type="ECO:0000313" key="3">
    <source>
        <dbReference type="Proteomes" id="UP000824005"/>
    </source>
</evidence>